<proteinExistence type="predicted"/>
<organism evidence="1 2">
    <name type="scientific">Candidatus Afipia apatlaquensis</name>
    <dbReference type="NCBI Taxonomy" id="2712852"/>
    <lineage>
        <taxon>Bacteria</taxon>
        <taxon>Pseudomonadati</taxon>
        <taxon>Pseudomonadota</taxon>
        <taxon>Alphaproteobacteria</taxon>
        <taxon>Hyphomicrobiales</taxon>
        <taxon>Nitrobacteraceae</taxon>
        <taxon>Afipia</taxon>
    </lineage>
</organism>
<evidence type="ECO:0000313" key="2">
    <source>
        <dbReference type="Proteomes" id="UP000480266"/>
    </source>
</evidence>
<evidence type="ECO:0000313" key="1">
    <source>
        <dbReference type="EMBL" id="NGX99658.1"/>
    </source>
</evidence>
<accession>A0A7C9RLD1</accession>
<sequence length="48" mass="5434">MRGFFVLAEQQCDLFERWANANLAYVLGVIREWCFNPVSESAAHVACA</sequence>
<name>A0A7C9RLD1_9BRAD</name>
<dbReference type="Proteomes" id="UP000480266">
    <property type="component" value="Unassembled WGS sequence"/>
</dbReference>
<gene>
    <name evidence="1" type="ORF">G4V63_32065</name>
</gene>
<reference evidence="1" key="1">
    <citation type="submission" date="2020-02" db="EMBL/GenBank/DDBJ databases">
        <title>Draft genome sequence of Candidatus Afipia apatlaquensis IBT-C3, a potential strain for decolorization of textile dyes.</title>
        <authorList>
            <person name="Sanchez-Reyes A."/>
            <person name="Breton-Deval L."/>
            <person name="Mangelson H."/>
            <person name="Sanchez-Flores A."/>
        </authorList>
    </citation>
    <scope>NUCLEOTIDE SEQUENCE [LARGE SCALE GENOMIC DNA]</scope>
    <source>
        <strain evidence="1">IBT-C3</strain>
    </source>
</reference>
<comment type="caution">
    <text evidence="1">The sequence shown here is derived from an EMBL/GenBank/DDBJ whole genome shotgun (WGS) entry which is preliminary data.</text>
</comment>
<keyword evidence="2" id="KW-1185">Reference proteome</keyword>
<protein>
    <submittedName>
        <fullName evidence="1">Uncharacterized protein</fullName>
    </submittedName>
</protein>
<dbReference type="AlphaFoldDB" id="A0A7C9RLD1"/>
<dbReference type="EMBL" id="JAAMRR010001643">
    <property type="protein sequence ID" value="NGX99658.1"/>
    <property type="molecule type" value="Genomic_DNA"/>
</dbReference>